<accession>A0A4Q2L6U9</accession>
<name>A0A4Q2L6U9_9MICO</name>
<dbReference type="InterPro" id="IPR023393">
    <property type="entry name" value="START-like_dom_sf"/>
</dbReference>
<keyword evidence="2" id="KW-1185">Reference proteome</keyword>
<dbReference type="OrthoDB" id="6624781at2"/>
<evidence type="ECO:0000313" key="1">
    <source>
        <dbReference type="EMBL" id="RXZ72011.1"/>
    </source>
</evidence>
<dbReference type="Proteomes" id="UP000293865">
    <property type="component" value="Unassembled WGS sequence"/>
</dbReference>
<comment type="caution">
    <text evidence="1">The sequence shown here is derived from an EMBL/GenBank/DDBJ whole genome shotgun (WGS) entry which is preliminary data.</text>
</comment>
<dbReference type="EMBL" id="SDPN01000008">
    <property type="protein sequence ID" value="RXZ72011.1"/>
    <property type="molecule type" value="Genomic_DNA"/>
</dbReference>
<evidence type="ECO:0008006" key="3">
    <source>
        <dbReference type="Google" id="ProtNLM"/>
    </source>
</evidence>
<dbReference type="RefSeq" id="WP_129520084.1">
    <property type="nucleotide sequence ID" value="NZ_SDPN01000008.1"/>
</dbReference>
<sequence length="140" mass="14938">MSTLHSSTVQLPATDAAVLAVLIDARRFASWNPALTSVDCPDPVADVGAAYPATVRGVIPATFTYELIEPLRVVHRLAFRGFEELGEWELEPSGDGTTRVTHSFRQTGPVAALIPAGAAGVADLRTGRLRDEVQRRSSVG</sequence>
<gene>
    <name evidence="1" type="ORF">ESP51_06475</name>
</gene>
<protein>
    <recommendedName>
        <fullName evidence="3">SRPBCC family protein</fullName>
    </recommendedName>
</protein>
<evidence type="ECO:0000313" key="2">
    <source>
        <dbReference type="Proteomes" id="UP000293865"/>
    </source>
</evidence>
<organism evidence="1 2">
    <name type="scientific">Agromyces albus</name>
    <dbReference type="NCBI Taxonomy" id="205332"/>
    <lineage>
        <taxon>Bacteria</taxon>
        <taxon>Bacillati</taxon>
        <taxon>Actinomycetota</taxon>
        <taxon>Actinomycetes</taxon>
        <taxon>Micrococcales</taxon>
        <taxon>Microbacteriaceae</taxon>
        <taxon>Agromyces</taxon>
    </lineage>
</organism>
<dbReference type="SUPFAM" id="SSF55961">
    <property type="entry name" value="Bet v1-like"/>
    <property type="match status" value="1"/>
</dbReference>
<reference evidence="1 2" key="1">
    <citation type="submission" date="2019-01" db="EMBL/GenBank/DDBJ databases">
        <title>Agromyces.</title>
        <authorList>
            <person name="Li J."/>
        </authorList>
    </citation>
    <scope>NUCLEOTIDE SEQUENCE [LARGE SCALE GENOMIC DNA]</scope>
    <source>
        <strain evidence="1 2">DSM 15934</strain>
    </source>
</reference>
<dbReference type="InterPro" id="IPR019587">
    <property type="entry name" value="Polyketide_cyclase/dehydratase"/>
</dbReference>
<dbReference type="Gene3D" id="3.30.530.20">
    <property type="match status" value="1"/>
</dbReference>
<dbReference type="AlphaFoldDB" id="A0A4Q2L6U9"/>
<dbReference type="Pfam" id="PF10604">
    <property type="entry name" value="Polyketide_cyc2"/>
    <property type="match status" value="1"/>
</dbReference>
<proteinExistence type="predicted"/>